<organism evidence="1 2">
    <name type="scientific">Massilia frigida</name>
    <dbReference type="NCBI Taxonomy" id="2609281"/>
    <lineage>
        <taxon>Bacteria</taxon>
        <taxon>Pseudomonadati</taxon>
        <taxon>Pseudomonadota</taxon>
        <taxon>Betaproteobacteria</taxon>
        <taxon>Burkholderiales</taxon>
        <taxon>Oxalobacteraceae</taxon>
        <taxon>Telluria group</taxon>
        <taxon>Massilia</taxon>
    </lineage>
</organism>
<gene>
    <name evidence="1" type="ORF">F2P44_21065</name>
</gene>
<dbReference type="RefSeq" id="WP_167089114.1">
    <property type="nucleotide sequence ID" value="NZ_WHJG01000025.1"/>
</dbReference>
<accession>A0ABX0NET5</accession>
<evidence type="ECO:0008006" key="3">
    <source>
        <dbReference type="Google" id="ProtNLM"/>
    </source>
</evidence>
<dbReference type="EMBL" id="WHJG01000025">
    <property type="protein sequence ID" value="NHZ81746.1"/>
    <property type="molecule type" value="Genomic_DNA"/>
</dbReference>
<evidence type="ECO:0000313" key="2">
    <source>
        <dbReference type="Proteomes" id="UP000621455"/>
    </source>
</evidence>
<evidence type="ECO:0000313" key="1">
    <source>
        <dbReference type="EMBL" id="NHZ81746.1"/>
    </source>
</evidence>
<keyword evidence="2" id="KW-1185">Reference proteome</keyword>
<dbReference type="Proteomes" id="UP000621455">
    <property type="component" value="Unassembled WGS sequence"/>
</dbReference>
<proteinExistence type="predicted"/>
<reference evidence="1 2" key="1">
    <citation type="submission" date="2019-10" db="EMBL/GenBank/DDBJ databases">
        <title>Taxonomy of Antarctic Massilia spp.: description of Massilia rubra sp. nov., Massilia aquatica sp. nov., Massilia mucilaginosa sp. nov., Massilia frigida sp. nov. isolated from streams, lakes and regoliths.</title>
        <authorList>
            <person name="Holochova P."/>
            <person name="Sedlacek I."/>
            <person name="Kralova S."/>
            <person name="Maslanova I."/>
            <person name="Busse H.-J."/>
            <person name="Stankova E."/>
            <person name="Vrbovska V."/>
            <person name="Kovarovic V."/>
            <person name="Bartak M."/>
            <person name="Svec P."/>
            <person name="Pantucek R."/>
        </authorList>
    </citation>
    <scope>NUCLEOTIDE SEQUENCE [LARGE SCALE GENOMIC DNA]</scope>
    <source>
        <strain evidence="1 2">CCM 8695</strain>
    </source>
</reference>
<protein>
    <recommendedName>
        <fullName evidence="3">Glucosyl transferase</fullName>
    </recommendedName>
</protein>
<sequence length="158" mass="17719">MLNSIDGNHENDLYVAGDDGKIFHYNGAAWSSIETGIDVHLNWIRVYGDAVWACGYNGALLTGNARSGFRDVSNVDDNLTFHSLARFQDNIFLATFNDGIFVYDGQSIRAVNSGLNPPVQSHRLDCRNQVLWSFGVKDISWFDGKRWVRVDHPDNPAL</sequence>
<comment type="caution">
    <text evidence="1">The sequence shown here is derived from an EMBL/GenBank/DDBJ whole genome shotgun (WGS) entry which is preliminary data.</text>
</comment>
<name>A0ABX0NET5_9BURK</name>